<name>A0ABP7TUF0_9BURK</name>
<proteinExistence type="inferred from homology"/>
<dbReference type="Pfam" id="PF01782">
    <property type="entry name" value="RimM"/>
    <property type="match status" value="1"/>
</dbReference>
<evidence type="ECO:0000259" key="6">
    <source>
        <dbReference type="Pfam" id="PF01782"/>
    </source>
</evidence>
<evidence type="ECO:0000313" key="8">
    <source>
        <dbReference type="EMBL" id="GAA4031212.1"/>
    </source>
</evidence>
<keyword evidence="1 5" id="KW-0963">Cytoplasm</keyword>
<accession>A0ABP7TUF0</accession>
<dbReference type="Proteomes" id="UP001501353">
    <property type="component" value="Unassembled WGS sequence"/>
</dbReference>
<dbReference type="InterPro" id="IPR056792">
    <property type="entry name" value="PRC_RimM"/>
</dbReference>
<dbReference type="InterPro" id="IPR009000">
    <property type="entry name" value="Transl_B-barrel_sf"/>
</dbReference>
<evidence type="ECO:0000256" key="1">
    <source>
        <dbReference type="ARBA" id="ARBA00022490"/>
    </source>
</evidence>
<evidence type="ECO:0000256" key="5">
    <source>
        <dbReference type="HAMAP-Rule" id="MF_00014"/>
    </source>
</evidence>
<feature type="domain" description="RimM N-terminal" evidence="6">
    <location>
        <begin position="21"/>
        <end position="101"/>
    </location>
</feature>
<reference evidence="9" key="1">
    <citation type="journal article" date="2019" name="Int. J. Syst. Evol. Microbiol.">
        <title>The Global Catalogue of Microorganisms (GCM) 10K type strain sequencing project: providing services to taxonomists for standard genome sequencing and annotation.</title>
        <authorList>
            <consortium name="The Broad Institute Genomics Platform"/>
            <consortium name="The Broad Institute Genome Sequencing Center for Infectious Disease"/>
            <person name="Wu L."/>
            <person name="Ma J."/>
        </authorList>
    </citation>
    <scope>NUCLEOTIDE SEQUENCE [LARGE SCALE GENOMIC DNA]</scope>
    <source>
        <strain evidence="9">JCM 16673</strain>
    </source>
</reference>
<dbReference type="NCBIfam" id="TIGR02273">
    <property type="entry name" value="16S_RimM"/>
    <property type="match status" value="1"/>
</dbReference>
<dbReference type="InterPro" id="IPR002676">
    <property type="entry name" value="RimM_N"/>
</dbReference>
<evidence type="ECO:0000256" key="3">
    <source>
        <dbReference type="ARBA" id="ARBA00022552"/>
    </source>
</evidence>
<dbReference type="PANTHER" id="PTHR33692">
    <property type="entry name" value="RIBOSOME MATURATION FACTOR RIMM"/>
    <property type="match status" value="1"/>
</dbReference>
<evidence type="ECO:0000259" key="7">
    <source>
        <dbReference type="Pfam" id="PF24986"/>
    </source>
</evidence>
<comment type="domain">
    <text evidence="5">The PRC barrel domain binds ribosomal protein uS19.</text>
</comment>
<dbReference type="InterPro" id="IPR011033">
    <property type="entry name" value="PRC_barrel-like_sf"/>
</dbReference>
<evidence type="ECO:0000313" key="9">
    <source>
        <dbReference type="Proteomes" id="UP001501353"/>
    </source>
</evidence>
<keyword evidence="2 5" id="KW-0690">Ribosome biogenesis</keyword>
<gene>
    <name evidence="5 8" type="primary">rimM</name>
    <name evidence="8" type="ORF">GCM10022212_32160</name>
</gene>
<keyword evidence="4 5" id="KW-0143">Chaperone</keyword>
<evidence type="ECO:0000256" key="4">
    <source>
        <dbReference type="ARBA" id="ARBA00023186"/>
    </source>
</evidence>
<keyword evidence="9" id="KW-1185">Reference proteome</keyword>
<dbReference type="InterPro" id="IPR011961">
    <property type="entry name" value="RimM"/>
</dbReference>
<evidence type="ECO:0000256" key="2">
    <source>
        <dbReference type="ARBA" id="ARBA00022517"/>
    </source>
</evidence>
<dbReference type="Gene3D" id="2.30.30.240">
    <property type="entry name" value="PRC-barrel domain"/>
    <property type="match status" value="1"/>
</dbReference>
<sequence length="197" mass="21238">MSANLPNKSDSGVSIPDDLVQVGYVSGAYGLNGWVRIKPFSSTGDALLNARVWWLDKPALHDVGMMQAKMHSGDVVAQLMGVSGRDAAEALKGTSVQIPRSHFPILPDGEFYWVDLIGLAVDNLQGESIGIVHDMMDNGAHPILRITASTAVASDTSDTSAAEDDKQPEILIPFVEQFVKTVDRKSGKITVDWGLDY</sequence>
<feature type="domain" description="Ribosome maturation factor RimM PRC barrel" evidence="7">
    <location>
        <begin position="113"/>
        <end position="193"/>
    </location>
</feature>
<comment type="caution">
    <text evidence="8">The sequence shown here is derived from an EMBL/GenBank/DDBJ whole genome shotgun (WGS) entry which is preliminary data.</text>
</comment>
<dbReference type="Pfam" id="PF24986">
    <property type="entry name" value="PRC_RimM"/>
    <property type="match status" value="1"/>
</dbReference>
<dbReference type="InterPro" id="IPR036976">
    <property type="entry name" value="RimM_N_sf"/>
</dbReference>
<dbReference type="SUPFAM" id="SSF50346">
    <property type="entry name" value="PRC-barrel domain"/>
    <property type="match status" value="1"/>
</dbReference>
<keyword evidence="3 5" id="KW-0698">rRNA processing</keyword>
<dbReference type="EMBL" id="BAAAZE010000013">
    <property type="protein sequence ID" value="GAA4031212.1"/>
    <property type="molecule type" value="Genomic_DNA"/>
</dbReference>
<organism evidence="8 9">
    <name type="scientific">Actimicrobium antarcticum</name>
    <dbReference type="NCBI Taxonomy" id="1051899"/>
    <lineage>
        <taxon>Bacteria</taxon>
        <taxon>Pseudomonadati</taxon>
        <taxon>Pseudomonadota</taxon>
        <taxon>Betaproteobacteria</taxon>
        <taxon>Burkholderiales</taxon>
        <taxon>Oxalobacteraceae</taxon>
        <taxon>Actimicrobium</taxon>
    </lineage>
</organism>
<comment type="similarity">
    <text evidence="5">Belongs to the RimM family.</text>
</comment>
<comment type="function">
    <text evidence="5">An accessory protein needed during the final step in the assembly of 30S ribosomal subunit, possibly for assembly of the head region. Essential for efficient processing of 16S rRNA. May be needed both before and after RbfA during the maturation of 16S rRNA. It has affinity for free ribosomal 30S subunits but not for 70S ribosomes.</text>
</comment>
<protein>
    <recommendedName>
        <fullName evidence="5">Ribosome maturation factor RimM</fullName>
    </recommendedName>
</protein>
<dbReference type="SUPFAM" id="SSF50447">
    <property type="entry name" value="Translation proteins"/>
    <property type="match status" value="1"/>
</dbReference>
<dbReference type="PANTHER" id="PTHR33692:SF1">
    <property type="entry name" value="RIBOSOME MATURATION FACTOR RIMM"/>
    <property type="match status" value="1"/>
</dbReference>
<comment type="subcellular location">
    <subcellularLocation>
        <location evidence="5">Cytoplasm</location>
    </subcellularLocation>
</comment>
<comment type="subunit">
    <text evidence="5">Binds ribosomal protein uS19.</text>
</comment>
<dbReference type="Gene3D" id="2.40.30.60">
    <property type="entry name" value="RimM"/>
    <property type="match status" value="1"/>
</dbReference>
<dbReference type="HAMAP" id="MF_00014">
    <property type="entry name" value="Ribosome_mat_RimM"/>
    <property type="match status" value="1"/>
</dbReference>